<keyword evidence="13" id="KW-0812">Transmembrane</keyword>
<evidence type="ECO:0000313" key="17">
    <source>
        <dbReference type="Proteomes" id="UP000094463"/>
    </source>
</evidence>
<feature type="transmembrane region" description="Helical" evidence="13">
    <location>
        <begin position="251"/>
        <end position="273"/>
    </location>
</feature>
<dbReference type="SUPFAM" id="SSF47384">
    <property type="entry name" value="Homodimeric domain of signal transducing histidine kinase"/>
    <property type="match status" value="1"/>
</dbReference>
<dbReference type="Pfam" id="PF00512">
    <property type="entry name" value="HisKA"/>
    <property type="match status" value="1"/>
</dbReference>
<keyword evidence="4" id="KW-1003">Cell membrane</keyword>
<dbReference type="InterPro" id="IPR004358">
    <property type="entry name" value="Sig_transdc_His_kin-like_C"/>
</dbReference>
<evidence type="ECO:0000256" key="13">
    <source>
        <dbReference type="SAM" id="Phobius"/>
    </source>
</evidence>
<comment type="catalytic activity">
    <reaction evidence="1">
        <text>ATP + protein L-histidine = ADP + protein N-phospho-L-histidine.</text>
        <dbReference type="EC" id="2.7.13.3"/>
    </reaction>
</comment>
<dbReference type="InterPro" id="IPR036890">
    <property type="entry name" value="HATPase_C_sf"/>
</dbReference>
<dbReference type="Gene3D" id="1.10.8.500">
    <property type="entry name" value="HAMP domain in histidine kinase"/>
    <property type="match status" value="1"/>
</dbReference>
<dbReference type="InterPro" id="IPR003660">
    <property type="entry name" value="HAMP_dom"/>
</dbReference>
<evidence type="ECO:0000256" key="2">
    <source>
        <dbReference type="ARBA" id="ARBA00004651"/>
    </source>
</evidence>
<keyword evidence="12" id="KW-0175">Coiled coil</keyword>
<evidence type="ECO:0000256" key="9">
    <source>
        <dbReference type="ARBA" id="ARBA00022840"/>
    </source>
</evidence>
<dbReference type="CDD" id="cd00082">
    <property type="entry name" value="HisKA"/>
    <property type="match status" value="1"/>
</dbReference>
<dbReference type="CDD" id="cd06225">
    <property type="entry name" value="HAMP"/>
    <property type="match status" value="1"/>
</dbReference>
<dbReference type="Gene3D" id="3.30.565.10">
    <property type="entry name" value="Histidine kinase-like ATPase, C-terminal domain"/>
    <property type="match status" value="1"/>
</dbReference>
<comment type="subcellular location">
    <subcellularLocation>
        <location evidence="2">Cell membrane</location>
        <topology evidence="2">Multi-pass membrane protein</topology>
    </subcellularLocation>
</comment>
<dbReference type="PANTHER" id="PTHR43065">
    <property type="entry name" value="SENSOR HISTIDINE KINASE"/>
    <property type="match status" value="1"/>
</dbReference>
<dbReference type="InterPro" id="IPR003594">
    <property type="entry name" value="HATPase_dom"/>
</dbReference>
<keyword evidence="9" id="KW-0067">ATP-binding</keyword>
<proteinExistence type="predicted"/>
<evidence type="ECO:0000313" key="16">
    <source>
        <dbReference type="EMBL" id="AOM84110.1"/>
    </source>
</evidence>
<keyword evidence="5" id="KW-0597">Phosphoprotein</keyword>
<dbReference type="Gene3D" id="3.30.450.20">
    <property type="entry name" value="PAS domain"/>
    <property type="match status" value="1"/>
</dbReference>
<keyword evidence="6" id="KW-0808">Transferase</keyword>
<dbReference type="SMART" id="SM00304">
    <property type="entry name" value="HAMP"/>
    <property type="match status" value="1"/>
</dbReference>
<keyword evidence="8 16" id="KW-0418">Kinase</keyword>
<feature type="coiled-coil region" evidence="12">
    <location>
        <begin position="303"/>
        <end position="337"/>
    </location>
</feature>
<evidence type="ECO:0000256" key="7">
    <source>
        <dbReference type="ARBA" id="ARBA00022741"/>
    </source>
</evidence>
<evidence type="ECO:0000256" key="8">
    <source>
        <dbReference type="ARBA" id="ARBA00022777"/>
    </source>
</evidence>
<keyword evidence="17" id="KW-1185">Reference proteome</keyword>
<dbReference type="KEGG" id="bbev:BBEV_2773"/>
<keyword evidence="10" id="KW-0902">Two-component regulatory system</keyword>
<protein>
    <recommendedName>
        <fullName evidence="3">histidine kinase</fullName>
        <ecNumber evidence="3">2.7.13.3</ecNumber>
    </recommendedName>
</protein>
<evidence type="ECO:0000259" key="15">
    <source>
        <dbReference type="PROSITE" id="PS50885"/>
    </source>
</evidence>
<feature type="transmembrane region" description="Helical" evidence="13">
    <location>
        <begin position="12"/>
        <end position="32"/>
    </location>
</feature>
<dbReference type="PANTHER" id="PTHR43065:SF10">
    <property type="entry name" value="PEROXIDE STRESS-ACTIVATED HISTIDINE KINASE MAK3"/>
    <property type="match status" value="1"/>
</dbReference>
<organism evidence="16 17">
    <name type="scientific">Salisediminibacterium beveridgei</name>
    <dbReference type="NCBI Taxonomy" id="632773"/>
    <lineage>
        <taxon>Bacteria</taxon>
        <taxon>Bacillati</taxon>
        <taxon>Bacillota</taxon>
        <taxon>Bacilli</taxon>
        <taxon>Bacillales</taxon>
        <taxon>Bacillaceae</taxon>
        <taxon>Salisediminibacterium</taxon>
    </lineage>
</organism>
<keyword evidence="7" id="KW-0547">Nucleotide-binding</keyword>
<dbReference type="SUPFAM" id="SSF55874">
    <property type="entry name" value="ATPase domain of HSP90 chaperone/DNA topoisomerase II/histidine kinase"/>
    <property type="match status" value="1"/>
</dbReference>
<dbReference type="InterPro" id="IPR036097">
    <property type="entry name" value="HisK_dim/P_sf"/>
</dbReference>
<dbReference type="STRING" id="632773.BBEV_2773"/>
<keyword evidence="11 13" id="KW-0472">Membrane</keyword>
<sequence>MRNKFRSVRQKVLLFGFLMTIIPLVLISVYYLTDLTDYVGSTSEEIQEMRLHNLAGDIRSDIRQVTHQLDILAALDQPENDQGAFYEVLRSMPAIDSLVMLDAEGMVSSEIARNALNHRRTGTSWFQGDALEPDGTNLSEVLFNDYGQPYLQMVTSYGDGGYIGASVQLQKLIGSVSSYQLNDETVIYLQDHTGQIIAHQDYSRLWQSDVDEIEDGIHMRTAIDEVDWELVMDQPRREAMTPVFDMMRRGAFTATVMILFGSVISVFAGLYFVKPIEQLQRGMLRMKTDDRPETMPVERSDELGELTESFNEMNETIQEKEQRLRQEKERLDIVVNSMDAGLAVVRKDYSIAWLNPKLRGWIGEKTTVPCFKLFNDSDTPCYSCPLGETNPFEKMDEVLTRTDETGQERVYRHRVFPLQYTLEQDEEALIVMEDITEERLMEEKIIQTDKLSALGLMASSFAHEVNNPLASVQVYAEDLSDRLTGNQQELLDSGDMAHYLSIIRKNIDRCKTITANLLNFSRKEHWQDTHLNIRQVADDSLMLMDHSLKKSGVQVHVDEETDMPLITGDAMKLSQVFVNLIQNAIDAIADKEEGTLTIRLFQAAGEVVAEVHDNGTGIPQTDFDKLFDPFFTSKPTGKGTGLGLSVCYGIVQQMKGTMEVESQVGQGSTFRIRLPGQAGNLKNVRQMEE</sequence>
<evidence type="ECO:0000256" key="10">
    <source>
        <dbReference type="ARBA" id="ARBA00023012"/>
    </source>
</evidence>
<evidence type="ECO:0000256" key="11">
    <source>
        <dbReference type="ARBA" id="ARBA00023136"/>
    </source>
</evidence>
<evidence type="ECO:0000259" key="14">
    <source>
        <dbReference type="PROSITE" id="PS50109"/>
    </source>
</evidence>
<dbReference type="Proteomes" id="UP000094463">
    <property type="component" value="Chromosome"/>
</dbReference>
<feature type="domain" description="HAMP" evidence="15">
    <location>
        <begin position="270"/>
        <end position="322"/>
    </location>
</feature>
<dbReference type="Pfam" id="PF00672">
    <property type="entry name" value="HAMP"/>
    <property type="match status" value="1"/>
</dbReference>
<reference evidence="16 17" key="1">
    <citation type="submission" date="2015-08" db="EMBL/GenBank/DDBJ databases">
        <title>The complete genome sequence of Bacillus beveridgei MLTeJB.</title>
        <authorList>
            <person name="Hanson T.E."/>
            <person name="Mesa C."/>
            <person name="Basesman S.M."/>
            <person name="Oremland R.S."/>
        </authorList>
    </citation>
    <scope>NUCLEOTIDE SEQUENCE [LARGE SCALE GENOMIC DNA]</scope>
    <source>
        <strain evidence="16 17">MLTeJB</strain>
    </source>
</reference>
<evidence type="ECO:0000256" key="12">
    <source>
        <dbReference type="SAM" id="Coils"/>
    </source>
</evidence>
<accession>A0A1D7QYN1</accession>
<dbReference type="SMART" id="SM00387">
    <property type="entry name" value="HATPase_c"/>
    <property type="match status" value="1"/>
</dbReference>
<dbReference type="GO" id="GO:0000155">
    <property type="term" value="F:phosphorelay sensor kinase activity"/>
    <property type="evidence" value="ECO:0007669"/>
    <property type="project" value="InterPro"/>
</dbReference>
<gene>
    <name evidence="16" type="primary">kinA</name>
    <name evidence="16" type="ORF">BBEV_2773</name>
</gene>
<dbReference type="RefSeq" id="WP_069366020.1">
    <property type="nucleotide sequence ID" value="NZ_CP012502.1"/>
</dbReference>
<evidence type="ECO:0000256" key="3">
    <source>
        <dbReference type="ARBA" id="ARBA00012438"/>
    </source>
</evidence>
<evidence type="ECO:0000256" key="5">
    <source>
        <dbReference type="ARBA" id="ARBA00022553"/>
    </source>
</evidence>
<dbReference type="AlphaFoldDB" id="A0A1D7QYN1"/>
<dbReference type="Pfam" id="PF02518">
    <property type="entry name" value="HATPase_c"/>
    <property type="match status" value="1"/>
</dbReference>
<dbReference type="EMBL" id="CP012502">
    <property type="protein sequence ID" value="AOM84110.1"/>
    <property type="molecule type" value="Genomic_DNA"/>
</dbReference>
<dbReference type="PROSITE" id="PS50885">
    <property type="entry name" value="HAMP"/>
    <property type="match status" value="1"/>
</dbReference>
<dbReference type="Gene3D" id="1.10.287.130">
    <property type="match status" value="1"/>
</dbReference>
<dbReference type="SUPFAM" id="SSF158472">
    <property type="entry name" value="HAMP domain-like"/>
    <property type="match status" value="1"/>
</dbReference>
<dbReference type="GO" id="GO:0005524">
    <property type="term" value="F:ATP binding"/>
    <property type="evidence" value="ECO:0007669"/>
    <property type="project" value="UniProtKB-KW"/>
</dbReference>
<evidence type="ECO:0000256" key="6">
    <source>
        <dbReference type="ARBA" id="ARBA00022679"/>
    </source>
</evidence>
<evidence type="ECO:0000256" key="1">
    <source>
        <dbReference type="ARBA" id="ARBA00000085"/>
    </source>
</evidence>
<dbReference type="GO" id="GO:0005886">
    <property type="term" value="C:plasma membrane"/>
    <property type="evidence" value="ECO:0007669"/>
    <property type="project" value="UniProtKB-SubCell"/>
</dbReference>
<dbReference type="PROSITE" id="PS50109">
    <property type="entry name" value="HIS_KIN"/>
    <property type="match status" value="1"/>
</dbReference>
<feature type="domain" description="Histidine kinase" evidence="14">
    <location>
        <begin position="460"/>
        <end position="678"/>
    </location>
</feature>
<dbReference type="PRINTS" id="PR00344">
    <property type="entry name" value="BCTRLSENSOR"/>
</dbReference>
<dbReference type="SMART" id="SM00388">
    <property type="entry name" value="HisKA"/>
    <property type="match status" value="1"/>
</dbReference>
<keyword evidence="13" id="KW-1133">Transmembrane helix</keyword>
<name>A0A1D7QYN1_9BACI</name>
<dbReference type="PATRIC" id="fig|632773.3.peg.2915"/>
<dbReference type="EC" id="2.7.13.3" evidence="3"/>
<dbReference type="InterPro" id="IPR005467">
    <property type="entry name" value="His_kinase_dom"/>
</dbReference>
<evidence type="ECO:0000256" key="4">
    <source>
        <dbReference type="ARBA" id="ARBA00022475"/>
    </source>
</evidence>
<dbReference type="InterPro" id="IPR003661">
    <property type="entry name" value="HisK_dim/P_dom"/>
</dbReference>